<keyword evidence="2" id="KW-0012">Acyltransferase</keyword>
<dbReference type="PANTHER" id="PTHR43877">
    <property type="entry name" value="AMINOALKYLPHOSPHONATE N-ACETYLTRANSFERASE-RELATED-RELATED"/>
    <property type="match status" value="1"/>
</dbReference>
<dbReference type="RefSeq" id="WP_081269310.1">
    <property type="nucleotide sequence ID" value="NZ_LVHG01000056.1"/>
</dbReference>
<evidence type="ECO:0000313" key="4">
    <source>
        <dbReference type="EMBL" id="OAK61486.1"/>
    </source>
</evidence>
<dbReference type="EMBL" id="LVHG01000056">
    <property type="protein sequence ID" value="OAK61486.1"/>
    <property type="molecule type" value="Genomic_DNA"/>
</dbReference>
<accession>A0AA91I9V5</accession>
<dbReference type="GO" id="GO:0016747">
    <property type="term" value="F:acyltransferase activity, transferring groups other than amino-acyl groups"/>
    <property type="evidence" value="ECO:0007669"/>
    <property type="project" value="InterPro"/>
</dbReference>
<dbReference type="InterPro" id="IPR016181">
    <property type="entry name" value="Acyl_CoA_acyltransferase"/>
</dbReference>
<proteinExistence type="predicted"/>
<dbReference type="InterPro" id="IPR050832">
    <property type="entry name" value="Bact_Acetyltransf"/>
</dbReference>
<dbReference type="SUPFAM" id="SSF55729">
    <property type="entry name" value="Acyl-CoA N-acyltransferases (Nat)"/>
    <property type="match status" value="1"/>
</dbReference>
<sequence>MSTDRDIPGITIRPWRLDDFDAVKAILDDTFASTWLPQLSPEALRTYRESGEPVGYIDEMGPAFFVAEIEGEVVGMVHWEHDFVHALHVPAAQQRRGIARALMAFAEDGMRASGVTLARLETDTFNTQSQGFYLALGYREADRYPDLEWHSGFTTILYVKPLAS</sequence>
<reference evidence="4 5" key="1">
    <citation type="submission" date="2016-03" db="EMBL/GenBank/DDBJ databases">
        <title>Genome sequence of Variovorax paradoxus KB5.</title>
        <authorList>
            <person name="Jeong H."/>
            <person name="Hong C.E."/>
            <person name="Jo S.H."/>
            <person name="Park J.M."/>
        </authorList>
    </citation>
    <scope>NUCLEOTIDE SEQUENCE [LARGE SCALE GENOMIC DNA]</scope>
    <source>
        <strain evidence="4 5">KB5</strain>
    </source>
</reference>
<evidence type="ECO:0000259" key="3">
    <source>
        <dbReference type="PROSITE" id="PS51186"/>
    </source>
</evidence>
<keyword evidence="1" id="KW-0808">Transferase</keyword>
<dbReference type="Proteomes" id="UP000077852">
    <property type="component" value="Unassembled WGS sequence"/>
</dbReference>
<evidence type="ECO:0000313" key="5">
    <source>
        <dbReference type="Proteomes" id="UP000077852"/>
    </source>
</evidence>
<dbReference type="Pfam" id="PF00583">
    <property type="entry name" value="Acetyltransf_1"/>
    <property type="match status" value="1"/>
</dbReference>
<protein>
    <submittedName>
        <fullName evidence="4">GCN5 family acetyltransferase</fullName>
    </submittedName>
</protein>
<dbReference type="CDD" id="cd04301">
    <property type="entry name" value="NAT_SF"/>
    <property type="match status" value="1"/>
</dbReference>
<name>A0AA91I9V5_VARPD</name>
<comment type="caution">
    <text evidence="4">The sequence shown here is derived from an EMBL/GenBank/DDBJ whole genome shotgun (WGS) entry which is preliminary data.</text>
</comment>
<dbReference type="InterPro" id="IPR000182">
    <property type="entry name" value="GNAT_dom"/>
</dbReference>
<feature type="domain" description="N-acetyltransferase" evidence="3">
    <location>
        <begin position="10"/>
        <end position="163"/>
    </location>
</feature>
<gene>
    <name evidence="4" type="ORF">A3K87_21445</name>
</gene>
<evidence type="ECO:0000256" key="2">
    <source>
        <dbReference type="ARBA" id="ARBA00023315"/>
    </source>
</evidence>
<evidence type="ECO:0000256" key="1">
    <source>
        <dbReference type="ARBA" id="ARBA00022679"/>
    </source>
</evidence>
<dbReference type="PROSITE" id="PS51186">
    <property type="entry name" value="GNAT"/>
    <property type="match status" value="1"/>
</dbReference>
<dbReference type="PANTHER" id="PTHR43877:SF2">
    <property type="entry name" value="AMINOALKYLPHOSPHONATE N-ACETYLTRANSFERASE-RELATED"/>
    <property type="match status" value="1"/>
</dbReference>
<dbReference type="AlphaFoldDB" id="A0AA91I9V5"/>
<organism evidence="4 5">
    <name type="scientific">Variovorax paradoxus</name>
    <dbReference type="NCBI Taxonomy" id="34073"/>
    <lineage>
        <taxon>Bacteria</taxon>
        <taxon>Pseudomonadati</taxon>
        <taxon>Pseudomonadota</taxon>
        <taxon>Betaproteobacteria</taxon>
        <taxon>Burkholderiales</taxon>
        <taxon>Comamonadaceae</taxon>
        <taxon>Variovorax</taxon>
    </lineage>
</organism>
<dbReference type="Gene3D" id="3.40.630.30">
    <property type="match status" value="1"/>
</dbReference>